<proteinExistence type="predicted"/>
<keyword evidence="2 6" id="KW-0812">Transmembrane</keyword>
<evidence type="ECO:0000256" key="4">
    <source>
        <dbReference type="ARBA" id="ARBA00023136"/>
    </source>
</evidence>
<feature type="transmembrane region" description="Helical" evidence="6">
    <location>
        <begin position="170"/>
        <end position="189"/>
    </location>
</feature>
<feature type="transmembrane region" description="Helical" evidence="6">
    <location>
        <begin position="513"/>
        <end position="534"/>
    </location>
</feature>
<dbReference type="SUPFAM" id="SSF103473">
    <property type="entry name" value="MFS general substrate transporter"/>
    <property type="match status" value="1"/>
</dbReference>
<feature type="transmembrane region" description="Helical" evidence="6">
    <location>
        <begin position="136"/>
        <end position="158"/>
    </location>
</feature>
<evidence type="ECO:0000256" key="6">
    <source>
        <dbReference type="SAM" id="Phobius"/>
    </source>
</evidence>
<dbReference type="Gene3D" id="1.20.1250.20">
    <property type="entry name" value="MFS general substrate transporter like domains"/>
    <property type="match status" value="2"/>
</dbReference>
<feature type="domain" description="Major facilitator superfamily (MFS) profile" evidence="7">
    <location>
        <begin position="47"/>
        <end position="530"/>
    </location>
</feature>
<feature type="transmembrane region" description="Helical" evidence="6">
    <location>
        <begin position="201"/>
        <end position="220"/>
    </location>
</feature>
<dbReference type="Pfam" id="PF07690">
    <property type="entry name" value="MFS_1"/>
    <property type="match status" value="1"/>
</dbReference>
<feature type="region of interest" description="Disordered" evidence="5">
    <location>
        <begin position="1"/>
        <end position="29"/>
    </location>
</feature>
<gene>
    <name evidence="8" type="ORF">OHC33_007884</name>
</gene>
<feature type="transmembrane region" description="Helical" evidence="6">
    <location>
        <begin position="368"/>
        <end position="389"/>
    </location>
</feature>
<reference evidence="8 9" key="1">
    <citation type="submission" date="2022-12" db="EMBL/GenBank/DDBJ databases">
        <title>Genomic features and morphological characterization of a novel Knufia sp. strain isolated from spacecraft assembly facility.</title>
        <authorList>
            <person name="Teixeira M."/>
            <person name="Chander A.M."/>
            <person name="Stajich J.E."/>
            <person name="Venkateswaran K."/>
        </authorList>
    </citation>
    <scope>NUCLEOTIDE SEQUENCE [LARGE SCALE GENOMIC DNA]</scope>
    <source>
        <strain evidence="8 9">FJI-L2-BK-P2</strain>
    </source>
</reference>
<dbReference type="InterPro" id="IPR011701">
    <property type="entry name" value="MFS"/>
</dbReference>
<dbReference type="InterPro" id="IPR020846">
    <property type="entry name" value="MFS_dom"/>
</dbReference>
<evidence type="ECO:0000313" key="9">
    <source>
        <dbReference type="Proteomes" id="UP001316803"/>
    </source>
</evidence>
<dbReference type="AlphaFoldDB" id="A0AAN8F4I9"/>
<dbReference type="Proteomes" id="UP001316803">
    <property type="component" value="Unassembled WGS sequence"/>
</dbReference>
<dbReference type="GO" id="GO:0000329">
    <property type="term" value="C:fungal-type vacuole membrane"/>
    <property type="evidence" value="ECO:0007669"/>
    <property type="project" value="TreeGrafter"/>
</dbReference>
<dbReference type="GO" id="GO:0015174">
    <property type="term" value="F:basic amino acid transmembrane transporter activity"/>
    <property type="evidence" value="ECO:0007669"/>
    <property type="project" value="TreeGrafter"/>
</dbReference>
<feature type="transmembrane region" description="Helical" evidence="6">
    <location>
        <begin position="340"/>
        <end position="361"/>
    </location>
</feature>
<evidence type="ECO:0000256" key="2">
    <source>
        <dbReference type="ARBA" id="ARBA00022692"/>
    </source>
</evidence>
<evidence type="ECO:0000313" key="8">
    <source>
        <dbReference type="EMBL" id="KAK5951131.1"/>
    </source>
</evidence>
<feature type="transmembrane region" description="Helical" evidence="6">
    <location>
        <begin position="241"/>
        <end position="261"/>
    </location>
</feature>
<feature type="region of interest" description="Disordered" evidence="5">
    <location>
        <begin position="536"/>
        <end position="561"/>
    </location>
</feature>
<dbReference type="PANTHER" id="PTHR23501">
    <property type="entry name" value="MAJOR FACILITATOR SUPERFAMILY"/>
    <property type="match status" value="1"/>
</dbReference>
<feature type="transmembrane region" description="Helical" evidence="6">
    <location>
        <begin position="46"/>
        <end position="64"/>
    </location>
</feature>
<dbReference type="InterPro" id="IPR036259">
    <property type="entry name" value="MFS_trans_sf"/>
</dbReference>
<evidence type="ECO:0000256" key="1">
    <source>
        <dbReference type="ARBA" id="ARBA00004141"/>
    </source>
</evidence>
<comment type="subcellular location">
    <subcellularLocation>
        <location evidence="1">Membrane</location>
        <topology evidence="1">Multi-pass membrane protein</topology>
    </subcellularLocation>
</comment>
<organism evidence="8 9">
    <name type="scientific">Knufia fluminis</name>
    <dbReference type="NCBI Taxonomy" id="191047"/>
    <lineage>
        <taxon>Eukaryota</taxon>
        <taxon>Fungi</taxon>
        <taxon>Dikarya</taxon>
        <taxon>Ascomycota</taxon>
        <taxon>Pezizomycotina</taxon>
        <taxon>Eurotiomycetes</taxon>
        <taxon>Chaetothyriomycetidae</taxon>
        <taxon>Chaetothyriales</taxon>
        <taxon>Trichomeriaceae</taxon>
        <taxon>Knufia</taxon>
    </lineage>
</organism>
<keyword evidence="9" id="KW-1185">Reference proteome</keyword>
<evidence type="ECO:0000256" key="3">
    <source>
        <dbReference type="ARBA" id="ARBA00022989"/>
    </source>
</evidence>
<evidence type="ECO:0000259" key="7">
    <source>
        <dbReference type="PROSITE" id="PS50850"/>
    </source>
</evidence>
<accession>A0AAN8F4I9</accession>
<dbReference type="PANTHER" id="PTHR23501:SF6">
    <property type="entry name" value="MULTIDRUG TRANSPORTER, PUTATIVE (AFU_ORTHOLOGUE AFUA_3G14560)-RELATED"/>
    <property type="match status" value="1"/>
</dbReference>
<evidence type="ECO:0000256" key="5">
    <source>
        <dbReference type="SAM" id="MobiDB-lite"/>
    </source>
</evidence>
<feature type="transmembrane region" description="Helical" evidence="6">
    <location>
        <begin position="267"/>
        <end position="289"/>
    </location>
</feature>
<keyword evidence="4 6" id="KW-0472">Membrane</keyword>
<keyword evidence="3 6" id="KW-1133">Transmembrane helix</keyword>
<dbReference type="PROSITE" id="PS50850">
    <property type="entry name" value="MFS"/>
    <property type="match status" value="1"/>
</dbReference>
<feature type="transmembrane region" description="Helical" evidence="6">
    <location>
        <begin position="111"/>
        <end position="130"/>
    </location>
</feature>
<dbReference type="EMBL" id="JAKLMC020000022">
    <property type="protein sequence ID" value="KAK5951131.1"/>
    <property type="molecule type" value="Genomic_DNA"/>
</dbReference>
<feature type="transmembrane region" description="Helical" evidence="6">
    <location>
        <begin position="395"/>
        <end position="419"/>
    </location>
</feature>
<protein>
    <recommendedName>
        <fullName evidence="7">Major facilitator superfamily (MFS) profile domain-containing protein</fullName>
    </recommendedName>
</protein>
<feature type="transmembrane region" description="Helical" evidence="6">
    <location>
        <begin position="84"/>
        <end position="104"/>
    </location>
</feature>
<sequence>MAQSDRNIPDSERRPLLSRTSTAYESEARSIKQDEQRPISALRSTALGVSVFVLIFILTCNVSLMTTIQSPIAEELNASSEVTWFNSAYLIAVTSLTPISGKLCQIFTPPVYLLASIVIQSIGILTTSQARSTHVFLAGRAVTGIGSAAVTPVAFILVTKLTPPKRRGIFFGLINTGYTTGLACGAIVAGALEPLVGWRTVFWIQIPVSVTAAIVAFLMIPREEKVDLGDDGSMARKLARIDYFGVLTLVITLVLLLYTLSSPKIDFRAVALSVGMLILFVFVEFRWAVEPIVPPSVMQSRANLFSGIATVGVMTARWGILFYTPVFAIAVRGWKPSAAGALLVPTNAGFATGGLIAGFFHIRRTGSFYTPTVICFALFAVVQFVVSQLCTPDSAIWLYIGALFLNGFVVGALLNYSLAHLLHMTPSSMHVIVIPFNATFRSFSGSFGSAIAGGYFLRTLYGNLHRGFKSIGMPHNGELVRKLLGSPLLVQKLEGDERLVAIDAYAVAIKATFLAGVGLALIMLVIQAGVGWVAPDDEDDKPGRSDRGGLQRVVSGEPATS</sequence>
<feature type="transmembrane region" description="Helical" evidence="6">
    <location>
        <begin position="301"/>
        <end position="320"/>
    </location>
</feature>
<comment type="caution">
    <text evidence="8">The sequence shown here is derived from an EMBL/GenBank/DDBJ whole genome shotgun (WGS) entry which is preliminary data.</text>
</comment>
<name>A0AAN8F4I9_9EURO</name>